<dbReference type="OrthoDB" id="1929523at2759"/>
<reference evidence="6 7" key="1">
    <citation type="journal article" date="2010" name="Nature">
        <title>Genome sequencing and analysis of the model grass Brachypodium distachyon.</title>
        <authorList>
            <consortium name="International Brachypodium Initiative"/>
        </authorList>
    </citation>
    <scope>NUCLEOTIDE SEQUENCE [LARGE SCALE GENOMIC DNA]</scope>
    <source>
        <strain evidence="6 7">Bd21</strain>
    </source>
</reference>
<dbReference type="GO" id="GO:0016020">
    <property type="term" value="C:membrane"/>
    <property type="evidence" value="ECO:0007669"/>
    <property type="project" value="UniProtKB-SubCell"/>
</dbReference>
<name>A0A0Q3ET73_BRADI</name>
<keyword evidence="2" id="KW-0812">Transmembrane</keyword>
<dbReference type="Gramene" id="KQJ89484">
    <property type="protein sequence ID" value="KQJ89484"/>
    <property type="gene ID" value="BRADI_4g25970v3"/>
</dbReference>
<feature type="non-terminal residue" evidence="6">
    <location>
        <position position="1"/>
    </location>
</feature>
<keyword evidence="3" id="KW-1133">Transmembrane helix</keyword>
<feature type="domain" description="Late embryogenesis abundant protein LEA-2 subgroup" evidence="5">
    <location>
        <begin position="66"/>
        <end position="156"/>
    </location>
</feature>
<proteinExistence type="predicted"/>
<evidence type="ECO:0000256" key="4">
    <source>
        <dbReference type="ARBA" id="ARBA00023136"/>
    </source>
</evidence>
<dbReference type="InParanoid" id="A0A0Q3ET73"/>
<evidence type="ECO:0000256" key="2">
    <source>
        <dbReference type="ARBA" id="ARBA00022692"/>
    </source>
</evidence>
<keyword evidence="4" id="KW-0472">Membrane</keyword>
<dbReference type="Pfam" id="PF03168">
    <property type="entry name" value="LEA_2"/>
    <property type="match status" value="1"/>
</dbReference>
<reference evidence="6" key="2">
    <citation type="submission" date="2017-06" db="EMBL/GenBank/DDBJ databases">
        <title>WGS assembly of Brachypodium distachyon.</title>
        <authorList>
            <consortium name="The International Brachypodium Initiative"/>
            <person name="Lucas S."/>
            <person name="Harmon-Smith M."/>
            <person name="Lail K."/>
            <person name="Tice H."/>
            <person name="Grimwood J."/>
            <person name="Bruce D."/>
            <person name="Barry K."/>
            <person name="Shu S."/>
            <person name="Lindquist E."/>
            <person name="Wang M."/>
            <person name="Pitluck S."/>
            <person name="Vogel J.P."/>
            <person name="Garvin D.F."/>
            <person name="Mockler T.C."/>
            <person name="Schmutz J."/>
            <person name="Rokhsar D."/>
            <person name="Bevan M.W."/>
        </authorList>
    </citation>
    <scope>NUCLEOTIDE SEQUENCE</scope>
    <source>
        <strain evidence="6">Bd21</strain>
    </source>
</reference>
<comment type="subcellular location">
    <subcellularLocation>
        <location evidence="1">Membrane</location>
        <topology evidence="1">Single-pass membrane protein</topology>
    </subcellularLocation>
</comment>
<sequence length="193" mass="19961">RRRRCILITLAAAVSLTLLLALLLAALCLRPPTTRLLSATLAGVAPRFSLLPSPSHTLNLTLLLAVAVTNPNPASAFAYPSGGAAAVSYRGREVGEARIEPGEVPAAGDAVVRAALTLQADRLVGGEGGVGKVAEDVESGAMEVEAVARVPGTVVLLGGVIRRAAVARSECTIVFDVLEARVVSHRCRDRAEL</sequence>
<evidence type="ECO:0000313" key="7">
    <source>
        <dbReference type="EnsemblPlants" id="KQJ89484"/>
    </source>
</evidence>
<dbReference type="AlphaFoldDB" id="A0A0Q3ET73"/>
<evidence type="ECO:0000313" key="6">
    <source>
        <dbReference type="EMBL" id="KQJ89484.1"/>
    </source>
</evidence>
<dbReference type="EnsemblPlants" id="KQJ89484">
    <property type="protein sequence ID" value="KQJ89484"/>
    <property type="gene ID" value="BRADI_4g25970v3"/>
</dbReference>
<evidence type="ECO:0000256" key="1">
    <source>
        <dbReference type="ARBA" id="ARBA00004167"/>
    </source>
</evidence>
<protein>
    <recommendedName>
        <fullName evidence="5">Late embryogenesis abundant protein LEA-2 subgroup domain-containing protein</fullName>
    </recommendedName>
</protein>
<evidence type="ECO:0000259" key="5">
    <source>
        <dbReference type="Pfam" id="PF03168"/>
    </source>
</evidence>
<evidence type="ECO:0000256" key="3">
    <source>
        <dbReference type="ARBA" id="ARBA00022989"/>
    </source>
</evidence>
<dbReference type="InterPro" id="IPR044839">
    <property type="entry name" value="NDR1-like"/>
</dbReference>
<organism evidence="6">
    <name type="scientific">Brachypodium distachyon</name>
    <name type="common">Purple false brome</name>
    <name type="synonym">Trachynia distachya</name>
    <dbReference type="NCBI Taxonomy" id="15368"/>
    <lineage>
        <taxon>Eukaryota</taxon>
        <taxon>Viridiplantae</taxon>
        <taxon>Streptophyta</taxon>
        <taxon>Embryophyta</taxon>
        <taxon>Tracheophyta</taxon>
        <taxon>Spermatophyta</taxon>
        <taxon>Magnoliopsida</taxon>
        <taxon>Liliopsida</taxon>
        <taxon>Poales</taxon>
        <taxon>Poaceae</taxon>
        <taxon>BOP clade</taxon>
        <taxon>Pooideae</taxon>
        <taxon>Stipodae</taxon>
        <taxon>Brachypodieae</taxon>
        <taxon>Brachypodium</taxon>
    </lineage>
</organism>
<dbReference type="GO" id="GO:0098542">
    <property type="term" value="P:defense response to other organism"/>
    <property type="evidence" value="ECO:0007669"/>
    <property type="project" value="InterPro"/>
</dbReference>
<dbReference type="EMBL" id="CM000883">
    <property type="protein sequence ID" value="KQJ89484.1"/>
    <property type="molecule type" value="Genomic_DNA"/>
</dbReference>
<evidence type="ECO:0000313" key="8">
    <source>
        <dbReference type="Proteomes" id="UP000008810"/>
    </source>
</evidence>
<reference evidence="7" key="3">
    <citation type="submission" date="2018-08" db="UniProtKB">
        <authorList>
            <consortium name="EnsemblPlants"/>
        </authorList>
    </citation>
    <scope>IDENTIFICATION</scope>
    <source>
        <strain evidence="7">cv. Bd21</strain>
    </source>
</reference>
<dbReference type="PANTHER" id="PTHR31234:SF65">
    <property type="entry name" value="LATE EMBRYOGENESIS ABUNDANT PROTEIN, LEA_2 SUBGROUP"/>
    <property type="match status" value="1"/>
</dbReference>
<keyword evidence="8" id="KW-1185">Reference proteome</keyword>
<dbReference type="STRING" id="15368.A0A0Q3ET73"/>
<gene>
    <name evidence="6" type="ORF">BRADI_4g25970v3</name>
</gene>
<dbReference type="InterPro" id="IPR004864">
    <property type="entry name" value="LEA_2"/>
</dbReference>
<dbReference type="ExpressionAtlas" id="A0A0Q3ET73">
    <property type="expression patterns" value="baseline"/>
</dbReference>
<dbReference type="Proteomes" id="UP000008810">
    <property type="component" value="Chromosome 4"/>
</dbReference>
<accession>A0A0Q3ET73</accession>
<dbReference type="PANTHER" id="PTHR31234">
    <property type="entry name" value="LATE EMBRYOGENESIS ABUNDANT (LEA) HYDROXYPROLINE-RICH GLYCOPROTEIN FAMILY"/>
    <property type="match status" value="1"/>
</dbReference>